<keyword evidence="2" id="KW-1185">Reference proteome</keyword>
<evidence type="ECO:0000313" key="1">
    <source>
        <dbReference type="EMBL" id="QBR00080.1"/>
    </source>
</evidence>
<dbReference type="OrthoDB" id="8564128at2"/>
<evidence type="ECO:0000313" key="2">
    <source>
        <dbReference type="Proteomes" id="UP000295727"/>
    </source>
</evidence>
<accession>A0A4P7D075</accession>
<reference evidence="1 2" key="1">
    <citation type="submission" date="2019-03" db="EMBL/GenBank/DDBJ databases">
        <title>Paraburkholderia sp. 7MH5, isolated from subtropical forest soil.</title>
        <authorList>
            <person name="Gao Z.-H."/>
            <person name="Qiu L.-H."/>
        </authorList>
    </citation>
    <scope>NUCLEOTIDE SEQUENCE [LARGE SCALE GENOMIC DNA]</scope>
    <source>
        <strain evidence="1 2">7MH5</strain>
    </source>
</reference>
<protein>
    <submittedName>
        <fullName evidence="1">Uncharacterized protein</fullName>
    </submittedName>
</protein>
<organism evidence="1 2">
    <name type="scientific">Paraburkholderia pallida</name>
    <dbReference type="NCBI Taxonomy" id="2547399"/>
    <lineage>
        <taxon>Bacteria</taxon>
        <taxon>Pseudomonadati</taxon>
        <taxon>Pseudomonadota</taxon>
        <taxon>Betaproteobacteria</taxon>
        <taxon>Burkholderiales</taxon>
        <taxon>Burkholderiaceae</taxon>
        <taxon>Paraburkholderia</taxon>
    </lineage>
</organism>
<proteinExistence type="predicted"/>
<name>A0A4P7D075_9BURK</name>
<dbReference type="KEGG" id="ppai:E1956_23610"/>
<sequence length="272" mass="29648">MLARRIVAAGLVLLLIFAIAVAWFAWGGGARRLATRQGGNEFLTYALACGDEKSCNTPAIFFNGGVEPQAPHGDLAENLNKLLEAHPDVRTICFDSGGGNVQEALKVAKLIESRHLDTCVTQLANNEGQLIYLATACHSSCILMFAAGERRIALQPDIAFLFHRDDAGNLYKWDIENFYKERAHSAKEPRLIGVAELTLSQSNERPILKSVANLMSDYGLVTDVEAHNVKRNAPKCSALATCIRHEGPECSPEKDGTVYVLPPTGLLDKRSC</sequence>
<dbReference type="RefSeq" id="WP_134753405.1">
    <property type="nucleotide sequence ID" value="NZ_CP038149.1"/>
</dbReference>
<dbReference type="Proteomes" id="UP000295727">
    <property type="component" value="Chromosome 2"/>
</dbReference>
<dbReference type="EMBL" id="CP038149">
    <property type="protein sequence ID" value="QBR00080.1"/>
    <property type="molecule type" value="Genomic_DNA"/>
</dbReference>
<gene>
    <name evidence="1" type="ORF">E1956_23610</name>
</gene>
<dbReference type="AlphaFoldDB" id="A0A4P7D075"/>